<protein>
    <submittedName>
        <fullName evidence="1">Uncharacterized protein</fullName>
    </submittedName>
</protein>
<dbReference type="AlphaFoldDB" id="A0A1R3GTT8"/>
<sequence length="58" mass="6643">MCGKRRLVSLLPDLSCELLLHVGGEESWHRLLNWTNQACLLKPLRFQQQVNSSLALLL</sequence>
<proteinExistence type="predicted"/>
<comment type="caution">
    <text evidence="1">The sequence shown here is derived from an EMBL/GenBank/DDBJ whole genome shotgun (WGS) entry which is preliminary data.</text>
</comment>
<accession>A0A1R3GTT8</accession>
<gene>
    <name evidence="1" type="ORF">COLO4_33423</name>
</gene>
<dbReference type="EMBL" id="AWUE01021632">
    <property type="protein sequence ID" value="OMO61476.1"/>
    <property type="molecule type" value="Genomic_DNA"/>
</dbReference>
<organism evidence="1 2">
    <name type="scientific">Corchorus olitorius</name>
    <dbReference type="NCBI Taxonomy" id="93759"/>
    <lineage>
        <taxon>Eukaryota</taxon>
        <taxon>Viridiplantae</taxon>
        <taxon>Streptophyta</taxon>
        <taxon>Embryophyta</taxon>
        <taxon>Tracheophyta</taxon>
        <taxon>Spermatophyta</taxon>
        <taxon>Magnoliopsida</taxon>
        <taxon>eudicotyledons</taxon>
        <taxon>Gunneridae</taxon>
        <taxon>Pentapetalae</taxon>
        <taxon>rosids</taxon>
        <taxon>malvids</taxon>
        <taxon>Malvales</taxon>
        <taxon>Malvaceae</taxon>
        <taxon>Grewioideae</taxon>
        <taxon>Apeibeae</taxon>
        <taxon>Corchorus</taxon>
    </lineage>
</organism>
<evidence type="ECO:0000313" key="1">
    <source>
        <dbReference type="EMBL" id="OMO61476.1"/>
    </source>
</evidence>
<name>A0A1R3GTT8_9ROSI</name>
<reference evidence="2" key="1">
    <citation type="submission" date="2013-09" db="EMBL/GenBank/DDBJ databases">
        <title>Corchorus olitorius genome sequencing.</title>
        <authorList>
            <person name="Alam M."/>
            <person name="Haque M.S."/>
            <person name="Islam M.S."/>
            <person name="Emdad E.M."/>
            <person name="Islam M.M."/>
            <person name="Ahmed B."/>
            <person name="Halim A."/>
            <person name="Hossen Q.M.M."/>
            <person name="Hossain M.Z."/>
            <person name="Ahmed R."/>
            <person name="Khan M.M."/>
            <person name="Islam R."/>
            <person name="Rashid M.M."/>
            <person name="Khan S.A."/>
            <person name="Rahman M.S."/>
            <person name="Alam M."/>
            <person name="Yahiya A.S."/>
            <person name="Khan M.S."/>
            <person name="Azam M.S."/>
            <person name="Haque T."/>
            <person name="Lashkar M.Z.H."/>
            <person name="Akhand A.I."/>
            <person name="Morshed G."/>
            <person name="Roy S."/>
            <person name="Uddin K.S."/>
            <person name="Rabeya T."/>
            <person name="Hossain A.S."/>
            <person name="Chowdhury A."/>
            <person name="Snigdha A.R."/>
            <person name="Mortoza M.S."/>
            <person name="Matin S.A."/>
            <person name="Hoque S.M.E."/>
            <person name="Islam M.K."/>
            <person name="Roy D.K."/>
            <person name="Haider R."/>
            <person name="Moosa M.M."/>
            <person name="Elias S.M."/>
            <person name="Hasan A.M."/>
            <person name="Jahan S."/>
            <person name="Shafiuddin M."/>
            <person name="Mahmood N."/>
            <person name="Shommy N.S."/>
        </authorList>
    </citation>
    <scope>NUCLEOTIDE SEQUENCE [LARGE SCALE GENOMIC DNA]</scope>
    <source>
        <strain evidence="2">cv. O-4</strain>
    </source>
</reference>
<evidence type="ECO:0000313" key="2">
    <source>
        <dbReference type="Proteomes" id="UP000187203"/>
    </source>
</evidence>
<keyword evidence="2" id="KW-1185">Reference proteome</keyword>
<dbReference type="Proteomes" id="UP000187203">
    <property type="component" value="Unassembled WGS sequence"/>
</dbReference>